<evidence type="ECO:0000256" key="1">
    <source>
        <dbReference type="SAM" id="MobiDB-lite"/>
    </source>
</evidence>
<protein>
    <submittedName>
        <fullName evidence="2">Uncharacterized protein</fullName>
    </submittedName>
</protein>
<dbReference type="EMBL" id="LTAN01000003">
    <property type="protein sequence ID" value="OBR12038.1"/>
    <property type="molecule type" value="Genomic_DNA"/>
</dbReference>
<keyword evidence="3" id="KW-1185">Reference proteome</keyword>
<accession>A0A1B7YJL7</accession>
<evidence type="ECO:0000313" key="3">
    <source>
        <dbReference type="Proteomes" id="UP000092177"/>
    </source>
</evidence>
<feature type="compositionally biased region" description="Gly residues" evidence="1">
    <location>
        <begin position="1"/>
        <end position="13"/>
    </location>
</feature>
<dbReference type="Proteomes" id="UP000092177">
    <property type="component" value="Chromosome 3"/>
</dbReference>
<dbReference type="GeneID" id="28863416"/>
<gene>
    <name evidence="2" type="ORF">CH63R_04334</name>
</gene>
<reference evidence="3" key="1">
    <citation type="journal article" date="2017" name="BMC Genomics">
        <title>Gapless genome assembly of Colletotrichum higginsianum reveals chromosome structure and association of transposable elements with secondary metabolite gene clusters.</title>
        <authorList>
            <person name="Dallery J.-F."/>
            <person name="Lapalu N."/>
            <person name="Zampounis A."/>
            <person name="Pigne S."/>
            <person name="Luyten I."/>
            <person name="Amselem J."/>
            <person name="Wittenberg A.H.J."/>
            <person name="Zhou S."/>
            <person name="de Queiroz M.V."/>
            <person name="Robin G.P."/>
            <person name="Auger A."/>
            <person name="Hainaut M."/>
            <person name="Henrissat B."/>
            <person name="Kim K.-T."/>
            <person name="Lee Y.-H."/>
            <person name="Lespinet O."/>
            <person name="Schwartz D.C."/>
            <person name="Thon M.R."/>
            <person name="O'Connell R.J."/>
        </authorList>
    </citation>
    <scope>NUCLEOTIDE SEQUENCE [LARGE SCALE GENOMIC DNA]</scope>
    <source>
        <strain evidence="3">IMI 349063</strain>
    </source>
</reference>
<proteinExistence type="predicted"/>
<feature type="region of interest" description="Disordered" evidence="1">
    <location>
        <begin position="1"/>
        <end position="24"/>
    </location>
</feature>
<dbReference type="KEGG" id="chig:CH63R_04334"/>
<name>A0A1B7YJL7_COLHI</name>
<dbReference type="RefSeq" id="XP_018160555.1">
    <property type="nucleotide sequence ID" value="XM_018299309.1"/>
</dbReference>
<sequence>MTSPHGGRGGARGHGPPAQRLNRMGITGTAPCWTNGMEGRRDRPVWTASCYVMFFCLAGSEQRGGKYSVMFPLIFGLGKASSYGKFEFELLYHLGRVLIAARMLACFRHNAAERRQRSHLSLRWLLPRDTHPRVPCVFLTEYLFWVIYLHVPRHWPDVPVQRPTSIEKFRYNVAQALDRTTTHRHNDTTSSFPSPLLHRPASGNRTTQPGPCPVGRARSVSASFTASAMSAAPHATAILPARFRWWVQMHHAFIALGGGPHRLSQTPSLPLQMVSLPPRSISALRSGENSIREGPTWPGTQPSTRCALERSFGQGGLLPASNNTAGLCVKCAYISPTLALLLSHQHPFVTFCRFPGKGGGHPQPPMIDCIKPIPPTFAAPMLFLCIIISPTEHCLCSVIGFRSFNRHLMLAAGHIEFPAIQ</sequence>
<comment type="caution">
    <text evidence="2">The sequence shown here is derived from an EMBL/GenBank/DDBJ whole genome shotgun (WGS) entry which is preliminary data.</text>
</comment>
<feature type="region of interest" description="Disordered" evidence="1">
    <location>
        <begin position="180"/>
        <end position="216"/>
    </location>
</feature>
<organism evidence="2 3">
    <name type="scientific">Colletotrichum higginsianum (strain IMI 349063)</name>
    <name type="common">Crucifer anthracnose fungus</name>
    <dbReference type="NCBI Taxonomy" id="759273"/>
    <lineage>
        <taxon>Eukaryota</taxon>
        <taxon>Fungi</taxon>
        <taxon>Dikarya</taxon>
        <taxon>Ascomycota</taxon>
        <taxon>Pezizomycotina</taxon>
        <taxon>Sordariomycetes</taxon>
        <taxon>Hypocreomycetidae</taxon>
        <taxon>Glomerellales</taxon>
        <taxon>Glomerellaceae</taxon>
        <taxon>Colletotrichum</taxon>
        <taxon>Colletotrichum destructivum species complex</taxon>
    </lineage>
</organism>
<evidence type="ECO:0000313" key="2">
    <source>
        <dbReference type="EMBL" id="OBR12038.1"/>
    </source>
</evidence>
<dbReference type="AlphaFoldDB" id="A0A1B7YJL7"/>
<dbReference type="VEuPathDB" id="FungiDB:CH63R_04334"/>